<dbReference type="InterPro" id="IPR001849">
    <property type="entry name" value="PH_domain"/>
</dbReference>
<dbReference type="InterPro" id="IPR000719">
    <property type="entry name" value="Prot_kinase_dom"/>
</dbReference>
<keyword evidence="16" id="KW-1185">Reference proteome</keyword>
<feature type="compositionally biased region" description="Low complexity" evidence="10">
    <location>
        <begin position="275"/>
        <end position="286"/>
    </location>
</feature>
<dbReference type="InterPro" id="IPR017441">
    <property type="entry name" value="Protein_kinase_ATP_BS"/>
</dbReference>
<dbReference type="Proteomes" id="UP000053201">
    <property type="component" value="Unassembled WGS sequence"/>
</dbReference>
<dbReference type="SMART" id="SM00220">
    <property type="entry name" value="S_TKc"/>
    <property type="match status" value="1"/>
</dbReference>
<evidence type="ECO:0000256" key="3">
    <source>
        <dbReference type="ARBA" id="ARBA00022527"/>
    </source>
</evidence>
<dbReference type="GO" id="GO:0005524">
    <property type="term" value="F:ATP binding"/>
    <property type="evidence" value="ECO:0007669"/>
    <property type="project" value="UniProtKB-UniRule"/>
</dbReference>
<evidence type="ECO:0000259" key="14">
    <source>
        <dbReference type="PROSITE" id="PS51285"/>
    </source>
</evidence>
<dbReference type="InterPro" id="IPR011993">
    <property type="entry name" value="PH-like_dom_sf"/>
</dbReference>
<dbReference type="Gene3D" id="3.10.20.90">
    <property type="entry name" value="Phosphatidylinositol 3-kinase Catalytic Subunit, Chain A, domain 1"/>
    <property type="match status" value="1"/>
</dbReference>
<dbReference type="SMART" id="SM00233">
    <property type="entry name" value="PH"/>
    <property type="match status" value="1"/>
</dbReference>
<evidence type="ECO:0000313" key="15">
    <source>
        <dbReference type="EMBL" id="KNC99070.1"/>
    </source>
</evidence>
<protein>
    <recommendedName>
        <fullName evidence="2">non-specific serine/threonine protein kinase</fullName>
        <ecNumber evidence="2">2.7.11.1</ecNumber>
    </recommendedName>
</protein>
<feature type="binding site" evidence="9">
    <location>
        <position position="1148"/>
    </location>
    <ligand>
        <name>ATP</name>
        <dbReference type="ChEBI" id="CHEBI:30616"/>
    </ligand>
</feature>
<feature type="domain" description="AGC-kinase C-terminal" evidence="14">
    <location>
        <begin position="1384"/>
        <end position="1452"/>
    </location>
</feature>
<dbReference type="InterPro" id="IPR017892">
    <property type="entry name" value="Pkinase_C"/>
</dbReference>
<evidence type="ECO:0000259" key="13">
    <source>
        <dbReference type="PROSITE" id="PS50200"/>
    </source>
</evidence>
<reference evidence="15 16" key="1">
    <citation type="submission" date="2009-08" db="EMBL/GenBank/DDBJ databases">
        <title>The Genome Sequence of Spizellomyces punctatus strain DAOM BR117.</title>
        <authorList>
            <consortium name="The Broad Institute Genome Sequencing Platform"/>
            <person name="Russ C."/>
            <person name="Cuomo C."/>
            <person name="Shea T."/>
            <person name="Young S.K."/>
            <person name="Zeng Q."/>
            <person name="Koehrsen M."/>
            <person name="Haas B."/>
            <person name="Borodovsky M."/>
            <person name="Guigo R."/>
            <person name="Alvarado L."/>
            <person name="Berlin A."/>
            <person name="Bochicchio J."/>
            <person name="Borenstein D."/>
            <person name="Chapman S."/>
            <person name="Chen Z."/>
            <person name="Engels R."/>
            <person name="Freedman E."/>
            <person name="Gellesch M."/>
            <person name="Goldberg J."/>
            <person name="Griggs A."/>
            <person name="Gujja S."/>
            <person name="Heiman D."/>
            <person name="Hepburn T."/>
            <person name="Howarth C."/>
            <person name="Jen D."/>
            <person name="Larson L."/>
            <person name="Lewis B."/>
            <person name="Mehta T."/>
            <person name="Park D."/>
            <person name="Pearson M."/>
            <person name="Roberts A."/>
            <person name="Saif S."/>
            <person name="Shenoy N."/>
            <person name="Sisk P."/>
            <person name="Stolte C."/>
            <person name="Sykes S."/>
            <person name="Thomson T."/>
            <person name="Walk T."/>
            <person name="White J."/>
            <person name="Yandava C."/>
            <person name="Burger G."/>
            <person name="Gray M.W."/>
            <person name="Holland P.W.H."/>
            <person name="King N."/>
            <person name="Lang F.B.F."/>
            <person name="Roger A.J."/>
            <person name="Ruiz-Trillo I."/>
            <person name="Lander E."/>
            <person name="Nusbaum C."/>
        </authorList>
    </citation>
    <scope>NUCLEOTIDE SEQUENCE [LARGE SCALE GENOMIC DNA]</scope>
    <source>
        <strain evidence="15 16">DAOM BR117</strain>
    </source>
</reference>
<dbReference type="PROSITE" id="PS50200">
    <property type="entry name" value="RA"/>
    <property type="match status" value="1"/>
</dbReference>
<dbReference type="CDD" id="cd00821">
    <property type="entry name" value="PH"/>
    <property type="match status" value="1"/>
</dbReference>
<dbReference type="PROSITE" id="PS51285">
    <property type="entry name" value="AGC_KINASE_CTER"/>
    <property type="match status" value="1"/>
</dbReference>
<dbReference type="Pfam" id="PF00069">
    <property type="entry name" value="Pkinase"/>
    <property type="match status" value="1"/>
</dbReference>
<feature type="domain" description="Ras-associating" evidence="13">
    <location>
        <begin position="772"/>
        <end position="857"/>
    </location>
</feature>
<dbReference type="GO" id="GO:0004674">
    <property type="term" value="F:protein serine/threonine kinase activity"/>
    <property type="evidence" value="ECO:0007669"/>
    <property type="project" value="UniProtKB-KW"/>
</dbReference>
<evidence type="ECO:0000259" key="12">
    <source>
        <dbReference type="PROSITE" id="PS50011"/>
    </source>
</evidence>
<feature type="compositionally biased region" description="Polar residues" evidence="10">
    <location>
        <begin position="633"/>
        <end position="645"/>
    </location>
</feature>
<dbReference type="InterPro" id="IPR000159">
    <property type="entry name" value="RA_dom"/>
</dbReference>
<comment type="similarity">
    <text evidence="1">Belongs to the protein kinase superfamily. AGC Ser/Thr protein kinase family. RAC subfamily.</text>
</comment>
<organism evidence="15 16">
    <name type="scientific">Spizellomyces punctatus (strain DAOM BR117)</name>
    <dbReference type="NCBI Taxonomy" id="645134"/>
    <lineage>
        <taxon>Eukaryota</taxon>
        <taxon>Fungi</taxon>
        <taxon>Fungi incertae sedis</taxon>
        <taxon>Chytridiomycota</taxon>
        <taxon>Chytridiomycota incertae sedis</taxon>
        <taxon>Chytridiomycetes</taxon>
        <taxon>Spizellomycetales</taxon>
        <taxon>Spizellomycetaceae</taxon>
        <taxon>Spizellomyces</taxon>
    </lineage>
</organism>
<dbReference type="PROSITE" id="PS50003">
    <property type="entry name" value="PH_DOMAIN"/>
    <property type="match status" value="1"/>
</dbReference>
<dbReference type="GeneID" id="27689353"/>
<gene>
    <name evidence="15" type="ORF">SPPG_06018</name>
</gene>
<keyword evidence="8 9" id="KW-0067">ATP-binding</keyword>
<proteinExistence type="inferred from homology"/>
<dbReference type="SUPFAM" id="SSF54236">
    <property type="entry name" value="Ubiquitin-like"/>
    <property type="match status" value="1"/>
</dbReference>
<evidence type="ECO:0000256" key="8">
    <source>
        <dbReference type="ARBA" id="ARBA00022840"/>
    </source>
</evidence>
<dbReference type="Gene3D" id="3.30.200.20">
    <property type="entry name" value="Phosphorylase Kinase, domain 1"/>
    <property type="match status" value="1"/>
</dbReference>
<dbReference type="RefSeq" id="XP_016607110.1">
    <property type="nucleotide sequence ID" value="XM_016754223.1"/>
</dbReference>
<keyword evidence="3" id="KW-0723">Serine/threonine-protein kinase</keyword>
<evidence type="ECO:0000256" key="7">
    <source>
        <dbReference type="ARBA" id="ARBA00022777"/>
    </source>
</evidence>
<feature type="region of interest" description="Disordered" evidence="10">
    <location>
        <begin position="262"/>
        <end position="323"/>
    </location>
</feature>
<dbReference type="PROSITE" id="PS00108">
    <property type="entry name" value="PROTEIN_KINASE_ST"/>
    <property type="match status" value="1"/>
</dbReference>
<dbReference type="GO" id="GO:0007165">
    <property type="term" value="P:signal transduction"/>
    <property type="evidence" value="ECO:0007669"/>
    <property type="project" value="InterPro"/>
</dbReference>
<dbReference type="Pfam" id="PF00433">
    <property type="entry name" value="Pkinase_C"/>
    <property type="match status" value="1"/>
</dbReference>
<dbReference type="OrthoDB" id="63267at2759"/>
<dbReference type="SMART" id="SM00133">
    <property type="entry name" value="S_TK_X"/>
    <property type="match status" value="1"/>
</dbReference>
<dbReference type="SMART" id="SM00314">
    <property type="entry name" value="RA"/>
    <property type="match status" value="1"/>
</dbReference>
<dbReference type="Gene3D" id="1.10.510.10">
    <property type="entry name" value="Transferase(Phosphotransferase) domain 1"/>
    <property type="match status" value="1"/>
</dbReference>
<dbReference type="VEuPathDB" id="FungiDB:SPPG_06018"/>
<feature type="region of interest" description="Disordered" evidence="10">
    <location>
        <begin position="145"/>
        <end position="183"/>
    </location>
</feature>
<keyword evidence="4" id="KW-0597">Phosphoprotein</keyword>
<dbReference type="Gene3D" id="2.30.29.30">
    <property type="entry name" value="Pleckstrin-homology domain (PH domain)/Phosphotyrosine-binding domain (PTB)"/>
    <property type="match status" value="1"/>
</dbReference>
<evidence type="ECO:0000256" key="2">
    <source>
        <dbReference type="ARBA" id="ARBA00012513"/>
    </source>
</evidence>
<dbReference type="InterPro" id="IPR011009">
    <property type="entry name" value="Kinase-like_dom_sf"/>
</dbReference>
<dbReference type="PROSITE" id="PS00107">
    <property type="entry name" value="PROTEIN_KINASE_ATP"/>
    <property type="match status" value="1"/>
</dbReference>
<dbReference type="FunFam" id="1.10.510.10:FF:000008">
    <property type="entry name" value="Non-specific serine/threonine protein kinase"/>
    <property type="match status" value="1"/>
</dbReference>
<dbReference type="Pfam" id="PF21989">
    <property type="entry name" value="RA_2"/>
    <property type="match status" value="1"/>
</dbReference>
<evidence type="ECO:0000256" key="5">
    <source>
        <dbReference type="ARBA" id="ARBA00022679"/>
    </source>
</evidence>
<dbReference type="EMBL" id="KQ257459">
    <property type="protein sequence ID" value="KNC99070.1"/>
    <property type="molecule type" value="Genomic_DNA"/>
</dbReference>
<dbReference type="InParanoid" id="A0A0L0HC11"/>
<keyword evidence="6 9" id="KW-0547">Nucleotide-binding</keyword>
<dbReference type="SUPFAM" id="SSF50729">
    <property type="entry name" value="PH domain-like"/>
    <property type="match status" value="1"/>
</dbReference>
<feature type="domain" description="Protein kinase" evidence="12">
    <location>
        <begin position="1119"/>
        <end position="1383"/>
    </location>
</feature>
<dbReference type="EC" id="2.7.11.1" evidence="2"/>
<dbReference type="eggNOG" id="KOG0690">
    <property type="taxonomic scope" value="Eukaryota"/>
</dbReference>
<dbReference type="InterPro" id="IPR008271">
    <property type="entry name" value="Ser/Thr_kinase_AS"/>
</dbReference>
<dbReference type="SUPFAM" id="SSF56112">
    <property type="entry name" value="Protein kinase-like (PK-like)"/>
    <property type="match status" value="1"/>
</dbReference>
<evidence type="ECO:0000256" key="9">
    <source>
        <dbReference type="PROSITE-ProRule" id="PRU10141"/>
    </source>
</evidence>
<dbReference type="PROSITE" id="PS50011">
    <property type="entry name" value="PROTEIN_KINASE_DOM"/>
    <property type="match status" value="1"/>
</dbReference>
<dbReference type="PANTHER" id="PTHR24351">
    <property type="entry name" value="RIBOSOMAL PROTEIN S6 KINASE"/>
    <property type="match status" value="1"/>
</dbReference>
<feature type="domain" description="PH" evidence="11">
    <location>
        <begin position="957"/>
        <end position="1063"/>
    </location>
</feature>
<sequence>MSLHSRSKSIDATQSDKYPAALADLPGLPEKKPTGAVSSTLDAKTRGGAWGRRENNDNEFRYHGKLEERLWPTEDPPTLVTASALRGACDDENGGDVMGMDGGTFVKSSVLTKTEDLDIGLPIFEPSFKIERHLSKVSTQHTLIKDDPILEDAPSTSLNSRRSATPPPPVPGSATKPSRPVTVIGMGPALSLSHINSPLASLDRSKSMSSASTVTKSDELPTFSNLQELSQRIKERFGPEIGSTLSLGNFAFSSYPESARSTLNFGPPGSGARLSSQQSYSPRSSSGAHTRQASHASDSLRQGPSLGPLRIDTKGVDADSPNDNVTTALTTELPTFNFSPLALQFPTLEDPNAAPPQAQPLYDAKMAAPLRTDGSVPVFMYLEDDTCNMFTVSPNTTVNEVRMEALNKMGVVEVLESFRVFLMDVGMNGTPIETRIDPNTPIDHIHAPPPSTIKLRLRRKSEIKWSIPVQIEEKKSKTRWIVVGSETKVEDVVKILVAVEGLEEEIGWGLWVNDETESRFLEPAEKPFEPWNRTSKYSFRKVVHKRTAKLAGILGLPSSTDLDALVVKEAREAEDLKRRNDALRSQKLAYVLGIENRKSVNSPQRRPSKALRKSGDSYSEEGLLKGSSSKSLINLNQPEDPNVSTGDAGPANVVQSRRRSASASVSSLFDPPVVVHQKPSRPMSATVSKKSSAALFNLRSRHSVAGELMNAASGGTVASQEPAKRTEKLADFFGIAKQKEMDEIQSMIAKRSSKGDRPLSIGPPPPLPNAASQFIVRVHFGNLTYSNLRLPMPASVAEAKLALMNKLMIKDTGEQYGLFLCAPHSGNERELHGDEKMYDIMLKWTDNEFFLFKRKATKNLLRHKPISHNELRSFESTYTLEEQQAPSAKRVAKLAGFFGVNAEEESSPEYGELFKVFKALSSSTTAPVSTIPRTTSFSSSSSSFSRAMNRPIQIPTTLYKEGWLHIHNATKKAWTSHWVNLDNRTLILRPSTKNEAVISSFATERGTIIIQLDGCAVERVESGMYKRPFVFVVLQKNGEKVVMAAGSEGEYADWVNCLKVGAHVGGGKEVETKSPSEAPSPSPVASELARAEPALVKDNSEIPEVGGKEKEVKMTMADFEIHKVIGRGKFAKVLLCSRKSTQKVYAIKVLTKPQASIDTDVPSSPTSTDPRTESRILRSIHHPFIVGLHYAFQSPERLYLVMEYVNGGELYFHVSHFGRFSEERVRFYAAELLLGLECLHGKGIIYRDLKLENILLTRDGHVKITDFGLSKHENENDIPEDEDSDTISVVGTLEYLAPEVLQGHPHTAAADYWAYGVVVFEMLCGFHPFYSEDREEIRLNILDAPIEFPSHVSPLAQDFIHRILDRNPAKRLVRKMVQQHAFFKGVDWIKLFNKEVEVPFRPELRDDYDVSFFDEQFTEEPPSLTPSGSLDRGLNDVDGFSFRGRDSVASNASVWHG</sequence>
<evidence type="ECO:0000313" key="16">
    <source>
        <dbReference type="Proteomes" id="UP000053201"/>
    </source>
</evidence>
<dbReference type="InterPro" id="IPR000961">
    <property type="entry name" value="AGC-kinase_C"/>
</dbReference>
<feature type="compositionally biased region" description="Polar residues" evidence="10">
    <location>
        <begin position="154"/>
        <end position="163"/>
    </location>
</feature>
<feature type="region of interest" description="Disordered" evidence="10">
    <location>
        <begin position="1066"/>
        <end position="1088"/>
    </location>
</feature>
<dbReference type="FunFam" id="3.30.200.20:FF:000042">
    <property type="entry name" value="Aurora kinase A"/>
    <property type="match status" value="1"/>
</dbReference>
<evidence type="ECO:0000256" key="10">
    <source>
        <dbReference type="SAM" id="MobiDB-lite"/>
    </source>
</evidence>
<feature type="region of interest" description="Disordered" evidence="10">
    <location>
        <begin position="1"/>
        <end position="56"/>
    </location>
</feature>
<evidence type="ECO:0000259" key="11">
    <source>
        <dbReference type="PROSITE" id="PS50003"/>
    </source>
</evidence>
<dbReference type="STRING" id="645134.A0A0L0HC11"/>
<evidence type="ECO:0000256" key="1">
    <source>
        <dbReference type="ARBA" id="ARBA00006935"/>
    </source>
</evidence>
<feature type="compositionally biased region" description="Low complexity" evidence="10">
    <location>
        <begin position="1075"/>
        <end position="1087"/>
    </location>
</feature>
<keyword evidence="7 15" id="KW-0418">Kinase</keyword>
<name>A0A0L0HC11_SPIPD</name>
<dbReference type="InterPro" id="IPR029071">
    <property type="entry name" value="Ubiquitin-like_domsf"/>
</dbReference>
<feature type="compositionally biased region" description="Polar residues" evidence="10">
    <location>
        <begin position="287"/>
        <end position="302"/>
    </location>
</feature>
<accession>A0A0L0HC11</accession>
<feature type="region of interest" description="Disordered" evidence="10">
    <location>
        <begin position="598"/>
        <end position="659"/>
    </location>
</feature>
<dbReference type="Pfam" id="PF00169">
    <property type="entry name" value="PH"/>
    <property type="match status" value="1"/>
</dbReference>
<dbReference type="OMA" id="VKHPATD"/>
<evidence type="ECO:0000256" key="4">
    <source>
        <dbReference type="ARBA" id="ARBA00022553"/>
    </source>
</evidence>
<keyword evidence="5" id="KW-0808">Transferase</keyword>
<feature type="compositionally biased region" description="Low complexity" evidence="10">
    <location>
        <begin position="620"/>
        <end position="632"/>
    </location>
</feature>
<evidence type="ECO:0000256" key="6">
    <source>
        <dbReference type="ARBA" id="ARBA00022741"/>
    </source>
</evidence>